<proteinExistence type="predicted"/>
<dbReference type="AlphaFoldDB" id="A0A169NE17"/>
<accession>A0A169NE17</accession>
<evidence type="ECO:0000313" key="2">
    <source>
        <dbReference type="EMBL" id="BAU83272.1"/>
    </source>
</evidence>
<keyword evidence="3" id="KW-1185">Reference proteome</keyword>
<evidence type="ECO:0000256" key="1">
    <source>
        <dbReference type="SAM" id="MobiDB-lite"/>
    </source>
</evidence>
<sequence>MPLADLVDDVPRILEHWPTRPTLHHRSPRALAALWSLAEVNALVDSECLPARNVVLLKDGKVLERHTYTEASGDMPRPEPCGHISTAAAPSPSVSSRRSSRP</sequence>
<dbReference type="Proteomes" id="UP000217676">
    <property type="component" value="Chromosome"/>
</dbReference>
<protein>
    <submittedName>
        <fullName evidence="2">Cupin 4 family protein</fullName>
    </submittedName>
</protein>
<organism evidence="2 3">
    <name type="scientific">Streptomyces laurentii</name>
    <dbReference type="NCBI Taxonomy" id="39478"/>
    <lineage>
        <taxon>Bacteria</taxon>
        <taxon>Bacillati</taxon>
        <taxon>Actinomycetota</taxon>
        <taxon>Actinomycetes</taxon>
        <taxon>Kitasatosporales</taxon>
        <taxon>Streptomycetaceae</taxon>
        <taxon>Streptomyces</taxon>
    </lineage>
</organism>
<feature type="compositionally biased region" description="Low complexity" evidence="1">
    <location>
        <begin position="85"/>
        <end position="102"/>
    </location>
</feature>
<dbReference type="EMBL" id="AP017424">
    <property type="protein sequence ID" value="BAU83272.1"/>
    <property type="molecule type" value="Genomic_DNA"/>
</dbReference>
<evidence type="ECO:0000313" key="3">
    <source>
        <dbReference type="Proteomes" id="UP000217676"/>
    </source>
</evidence>
<gene>
    <name evidence="2" type="ORF">SLA_2344</name>
</gene>
<reference evidence="2 3" key="1">
    <citation type="journal article" date="2016" name="Genome Announc.">
        <title>Complete Genome Sequence of Thiostrepton-Producing Streptomyces laurentii ATCC 31255.</title>
        <authorList>
            <person name="Doi K."/>
            <person name="Fujino Y."/>
            <person name="Nagayoshi Y."/>
            <person name="Ohshima T."/>
            <person name="Ogata S."/>
        </authorList>
    </citation>
    <scope>NUCLEOTIDE SEQUENCE [LARGE SCALE GENOMIC DNA]</scope>
    <source>
        <strain evidence="2 3">ATCC 31255</strain>
    </source>
</reference>
<feature type="region of interest" description="Disordered" evidence="1">
    <location>
        <begin position="69"/>
        <end position="102"/>
    </location>
</feature>
<name>A0A169NE17_STRLU</name>
<dbReference type="KEGG" id="slau:SLA_2344"/>